<keyword evidence="4" id="KW-1133">Transmembrane helix</keyword>
<reference evidence="6" key="1">
    <citation type="journal article" date="2023" name="Mol. Biol. Evol.">
        <title>Third-Generation Sequencing Reveals the Adaptive Role of the Epigenome in Three Deep-Sea Polychaetes.</title>
        <authorList>
            <person name="Perez M."/>
            <person name="Aroh O."/>
            <person name="Sun Y."/>
            <person name="Lan Y."/>
            <person name="Juniper S.K."/>
            <person name="Young C.R."/>
            <person name="Angers B."/>
            <person name="Qian P.Y."/>
        </authorList>
    </citation>
    <scope>NUCLEOTIDE SEQUENCE</scope>
    <source>
        <strain evidence="6">P08H-3</strain>
    </source>
</reference>
<proteinExistence type="inferred from homology"/>
<accession>A0AAD9JBZ1</accession>
<dbReference type="CDD" id="cd06227">
    <property type="entry name" value="M14-CPA-like"/>
    <property type="match status" value="1"/>
</dbReference>
<feature type="domain" description="Peptidase M14" evidence="5">
    <location>
        <begin position="56"/>
        <end position="370"/>
    </location>
</feature>
<dbReference type="GO" id="GO:0005615">
    <property type="term" value="C:extracellular space"/>
    <property type="evidence" value="ECO:0007669"/>
    <property type="project" value="TreeGrafter"/>
</dbReference>
<dbReference type="PANTHER" id="PTHR11705:SF119">
    <property type="entry name" value="OS02G0119300 PROTEIN"/>
    <property type="match status" value="1"/>
</dbReference>
<comment type="similarity">
    <text evidence="2 3">Belongs to the peptidase M14 family.</text>
</comment>
<dbReference type="GO" id="GO:0008270">
    <property type="term" value="F:zinc ion binding"/>
    <property type="evidence" value="ECO:0007669"/>
    <property type="project" value="InterPro"/>
</dbReference>
<dbReference type="SUPFAM" id="SSF53187">
    <property type="entry name" value="Zn-dependent exopeptidases"/>
    <property type="match status" value="1"/>
</dbReference>
<gene>
    <name evidence="6" type="ORF">LSH36_427g06029</name>
</gene>
<evidence type="ECO:0000256" key="4">
    <source>
        <dbReference type="SAM" id="Phobius"/>
    </source>
</evidence>
<dbReference type="InterPro" id="IPR034269">
    <property type="entry name" value="At5g42320_M14_CPD"/>
</dbReference>
<sequence>MDWRISECCIIYHISRIVCLSKVPLYNLLWLLCIPMSTFENNVLPQMEKYLPDYEIYHNLSRIQAHLEDIVSRNPNYFRIDWSYTSRQSQPQLVLRMTNFTDGRSIRVTSETVPNPKLKILLSFGEHAREFLPVESMFYLLQNITSGLSLPEEWPGFKYSRSILSKIDLFVVAMMNPDGRRYVENTGNYCWRGTSTGVDINRNFDWNYGAKGSSSDVNDEEYRGREVFSEPECLVLIDLTTRYKFDAFVSFHSGIRQIYVPFADTYSKKIQRKPENIVKMLELAETVAAASVKKFSYGLAYQLNDYTADGTVFDYMAGKRKIPFSFAIELWGEGDTSKSKCFDLFNPQSYRLQEALQEIHPLYVTLFDYLIHWQEKQIETLSDPSKEAPSLTFGLLLLIAVIICFGFVAVHNRLPTCMRLYPRRRIVSLRSLSSTFSVLRPYKM</sequence>
<dbReference type="GO" id="GO:0006508">
    <property type="term" value="P:proteolysis"/>
    <property type="evidence" value="ECO:0007669"/>
    <property type="project" value="InterPro"/>
</dbReference>
<keyword evidence="7" id="KW-1185">Reference proteome</keyword>
<comment type="cofactor">
    <cofactor evidence="1">
        <name>Zn(2+)</name>
        <dbReference type="ChEBI" id="CHEBI:29105"/>
    </cofactor>
</comment>
<evidence type="ECO:0000256" key="3">
    <source>
        <dbReference type="PROSITE-ProRule" id="PRU01379"/>
    </source>
</evidence>
<dbReference type="Gene3D" id="3.40.630.10">
    <property type="entry name" value="Zn peptidases"/>
    <property type="match status" value="1"/>
</dbReference>
<protein>
    <recommendedName>
        <fullName evidence="5">Peptidase M14 domain-containing protein</fullName>
    </recommendedName>
</protein>
<organism evidence="6 7">
    <name type="scientific">Paralvinella palmiformis</name>
    <dbReference type="NCBI Taxonomy" id="53620"/>
    <lineage>
        <taxon>Eukaryota</taxon>
        <taxon>Metazoa</taxon>
        <taxon>Spiralia</taxon>
        <taxon>Lophotrochozoa</taxon>
        <taxon>Annelida</taxon>
        <taxon>Polychaeta</taxon>
        <taxon>Sedentaria</taxon>
        <taxon>Canalipalpata</taxon>
        <taxon>Terebellida</taxon>
        <taxon>Terebelliformia</taxon>
        <taxon>Alvinellidae</taxon>
        <taxon>Paralvinella</taxon>
    </lineage>
</organism>
<dbReference type="InterPro" id="IPR000834">
    <property type="entry name" value="Peptidase_M14"/>
</dbReference>
<comment type="caution">
    <text evidence="6">The sequence shown here is derived from an EMBL/GenBank/DDBJ whole genome shotgun (WGS) entry which is preliminary data.</text>
</comment>
<feature type="transmembrane region" description="Helical" evidence="4">
    <location>
        <begin position="391"/>
        <end position="410"/>
    </location>
</feature>
<feature type="active site" description="Proton donor/acceptor" evidence="3">
    <location>
        <position position="329"/>
    </location>
</feature>
<dbReference type="EMBL" id="JAODUP010000427">
    <property type="protein sequence ID" value="KAK2150029.1"/>
    <property type="molecule type" value="Genomic_DNA"/>
</dbReference>
<dbReference type="SMART" id="SM00631">
    <property type="entry name" value="Zn_pept"/>
    <property type="match status" value="1"/>
</dbReference>
<evidence type="ECO:0000313" key="7">
    <source>
        <dbReference type="Proteomes" id="UP001208570"/>
    </source>
</evidence>
<keyword evidence="4" id="KW-0472">Membrane</keyword>
<dbReference type="AlphaFoldDB" id="A0AAD9JBZ1"/>
<dbReference type="GO" id="GO:0004181">
    <property type="term" value="F:metallocarboxypeptidase activity"/>
    <property type="evidence" value="ECO:0007669"/>
    <property type="project" value="InterPro"/>
</dbReference>
<keyword evidence="4" id="KW-0812">Transmembrane</keyword>
<name>A0AAD9JBZ1_9ANNE</name>
<evidence type="ECO:0000256" key="1">
    <source>
        <dbReference type="ARBA" id="ARBA00001947"/>
    </source>
</evidence>
<dbReference type="Pfam" id="PF00246">
    <property type="entry name" value="Peptidase_M14"/>
    <property type="match status" value="1"/>
</dbReference>
<dbReference type="PROSITE" id="PS52035">
    <property type="entry name" value="PEPTIDASE_M14"/>
    <property type="match status" value="1"/>
</dbReference>
<evidence type="ECO:0000259" key="5">
    <source>
        <dbReference type="PROSITE" id="PS52035"/>
    </source>
</evidence>
<dbReference type="Proteomes" id="UP001208570">
    <property type="component" value="Unassembled WGS sequence"/>
</dbReference>
<evidence type="ECO:0000256" key="2">
    <source>
        <dbReference type="ARBA" id="ARBA00005988"/>
    </source>
</evidence>
<dbReference type="PANTHER" id="PTHR11705">
    <property type="entry name" value="PROTEASE FAMILY M14 CARBOXYPEPTIDASE A,B"/>
    <property type="match status" value="1"/>
</dbReference>
<evidence type="ECO:0000313" key="6">
    <source>
        <dbReference type="EMBL" id="KAK2150029.1"/>
    </source>
</evidence>